<evidence type="ECO:0000313" key="2">
    <source>
        <dbReference type="Proteomes" id="UP000276260"/>
    </source>
</evidence>
<dbReference type="InterPro" id="IPR004596">
    <property type="entry name" value="Cell_div_suppressor_SulA"/>
</dbReference>
<dbReference type="Gene3D" id="3.40.50.300">
    <property type="entry name" value="P-loop containing nucleotide triphosphate hydrolases"/>
    <property type="match status" value="1"/>
</dbReference>
<protein>
    <submittedName>
        <fullName evidence="1">Uncharacterized protein</fullName>
    </submittedName>
</protein>
<dbReference type="SUPFAM" id="SSF52540">
    <property type="entry name" value="P-loop containing nucleoside triphosphate hydrolases"/>
    <property type="match status" value="1"/>
</dbReference>
<dbReference type="RefSeq" id="WP_046519350.1">
    <property type="nucleotide sequence ID" value="NZ_LAVS01000010.1"/>
</dbReference>
<dbReference type="GO" id="GO:0009432">
    <property type="term" value="P:SOS response"/>
    <property type="evidence" value="ECO:0007669"/>
    <property type="project" value="InterPro"/>
</dbReference>
<evidence type="ECO:0000313" key="1">
    <source>
        <dbReference type="EMBL" id="RRJ22996.1"/>
    </source>
</evidence>
<dbReference type="Proteomes" id="UP000276260">
    <property type="component" value="Unassembled WGS sequence"/>
</dbReference>
<gene>
    <name evidence="1" type="ORF">EIK76_02605</name>
</gene>
<keyword evidence="2" id="KW-1185">Reference proteome</keyword>
<dbReference type="GO" id="GO:0051782">
    <property type="term" value="P:negative regulation of cell division"/>
    <property type="evidence" value="ECO:0007669"/>
    <property type="project" value="InterPro"/>
</dbReference>
<comment type="caution">
    <text evidence="1">The sequence shown here is derived from an EMBL/GenBank/DDBJ whole genome shotgun (WGS) entry which is preliminary data.</text>
</comment>
<name>A0A3P3QP36_9GAMM</name>
<dbReference type="OrthoDB" id="5767645at2"/>
<organism evidence="1 2">
    <name type="scientific">Rheinheimera mesophila</name>
    <dbReference type="NCBI Taxonomy" id="1547515"/>
    <lineage>
        <taxon>Bacteria</taxon>
        <taxon>Pseudomonadati</taxon>
        <taxon>Pseudomonadota</taxon>
        <taxon>Gammaproteobacteria</taxon>
        <taxon>Chromatiales</taxon>
        <taxon>Chromatiaceae</taxon>
        <taxon>Rheinheimera</taxon>
    </lineage>
</organism>
<accession>A0A3P3QP36</accession>
<dbReference type="InterPro" id="IPR027417">
    <property type="entry name" value="P-loop_NTPase"/>
</dbReference>
<reference evidence="1 2" key="1">
    <citation type="submission" date="2018-11" db="EMBL/GenBank/DDBJ databases">
        <title>Draft genome analysis of Rheinheimera mesophila isolated from an industrial waste site.</title>
        <authorList>
            <person name="Yu Q."/>
            <person name="Qi Y."/>
            <person name="Zhang H."/>
            <person name="Lu Y."/>
            <person name="Pu J."/>
        </authorList>
    </citation>
    <scope>NUCLEOTIDE SEQUENCE [LARGE SCALE GENOMIC DNA]</scope>
    <source>
        <strain evidence="1 2">IITR13</strain>
    </source>
</reference>
<proteinExistence type="predicted"/>
<dbReference type="EMBL" id="RRCF01000001">
    <property type="protein sequence ID" value="RRJ22996.1"/>
    <property type="molecule type" value="Genomic_DNA"/>
</dbReference>
<dbReference type="AlphaFoldDB" id="A0A3P3QP36"/>
<sequence length="156" mass="17242">MLNLTNAVHSYSASGQSSGAHKAGATAFYQKLQVTAGQLALPELLFIIQQHQQQSGWVLLLAPNQLPDKSTFTGFDVDMSKVLVIQQKQISNIHTVLSDALSSSTCSAVVVWQDQFSESSLQHYQQLAEQHQTCFYQFCSNKTQNQATKPRMAVSH</sequence>
<dbReference type="Pfam" id="PF03846">
    <property type="entry name" value="SulA"/>
    <property type="match status" value="1"/>
</dbReference>